<feature type="compositionally biased region" description="Polar residues" evidence="1">
    <location>
        <begin position="11"/>
        <end position="22"/>
    </location>
</feature>
<feature type="compositionally biased region" description="Basic and acidic residues" evidence="1">
    <location>
        <begin position="41"/>
        <end position="51"/>
    </location>
</feature>
<dbReference type="AlphaFoldDB" id="A0A4R0ICF8"/>
<feature type="region of interest" description="Disordered" evidence="1">
    <location>
        <begin position="41"/>
        <end position="65"/>
    </location>
</feature>
<accession>A0A4R0ICF8</accession>
<name>A0A4R0ICF8_9ACTN</name>
<evidence type="ECO:0000313" key="3">
    <source>
        <dbReference type="Proteomes" id="UP000294225"/>
    </source>
</evidence>
<sequence length="65" mass="7348">MSDVEKHRTQSDAQRTVASRRTGSAMAEQAILRHLGIELYKEQHRAERSNDEPTEEGPSEGPTDR</sequence>
<feature type="compositionally biased region" description="Basic and acidic residues" evidence="1">
    <location>
        <begin position="1"/>
        <end position="10"/>
    </location>
</feature>
<evidence type="ECO:0000256" key="1">
    <source>
        <dbReference type="SAM" id="MobiDB-lite"/>
    </source>
</evidence>
<protein>
    <submittedName>
        <fullName evidence="2">Uncharacterized protein</fullName>
    </submittedName>
</protein>
<feature type="region of interest" description="Disordered" evidence="1">
    <location>
        <begin position="1"/>
        <end position="28"/>
    </location>
</feature>
<comment type="caution">
    <text evidence="2">The sequence shown here is derived from an EMBL/GenBank/DDBJ whole genome shotgun (WGS) entry which is preliminary data.</text>
</comment>
<evidence type="ECO:0000313" key="2">
    <source>
        <dbReference type="EMBL" id="TCC30823.1"/>
    </source>
</evidence>
<dbReference type="EMBL" id="SJKC01000007">
    <property type="protein sequence ID" value="TCC30823.1"/>
    <property type="molecule type" value="Genomic_DNA"/>
</dbReference>
<gene>
    <name evidence="2" type="ORF">E0H92_37565</name>
</gene>
<dbReference type="Proteomes" id="UP000294225">
    <property type="component" value="Unassembled WGS sequence"/>
</dbReference>
<reference evidence="2 3" key="1">
    <citation type="submission" date="2019-02" db="EMBL/GenBank/DDBJ databases">
        <title>Kribbella capetownensis sp. nov. and Kribbella speibonae sp. nov., isolated from soil.</title>
        <authorList>
            <person name="Curtis S.M."/>
            <person name="Norton I."/>
            <person name="Everest G.J."/>
            <person name="Meyers P.R."/>
        </authorList>
    </citation>
    <scope>NUCLEOTIDE SEQUENCE [LARGE SCALE GENOMIC DNA]</scope>
    <source>
        <strain evidence="2 3">YM55</strain>
    </source>
</reference>
<organism evidence="2 3">
    <name type="scientific">Kribbella speibonae</name>
    <dbReference type="NCBI Taxonomy" id="1572660"/>
    <lineage>
        <taxon>Bacteria</taxon>
        <taxon>Bacillati</taxon>
        <taxon>Actinomycetota</taxon>
        <taxon>Actinomycetes</taxon>
        <taxon>Propionibacteriales</taxon>
        <taxon>Kribbellaceae</taxon>
        <taxon>Kribbella</taxon>
    </lineage>
</organism>
<proteinExistence type="predicted"/>
<dbReference type="RefSeq" id="WP_131499645.1">
    <property type="nucleotide sequence ID" value="NZ_SJKC01000007.1"/>
</dbReference>